<dbReference type="Pfam" id="PF01632">
    <property type="entry name" value="Ribosomal_L35p"/>
    <property type="match status" value="1"/>
</dbReference>
<evidence type="ECO:0000313" key="9">
    <source>
        <dbReference type="Proteomes" id="UP000824204"/>
    </source>
</evidence>
<dbReference type="Proteomes" id="UP000824204">
    <property type="component" value="Unassembled WGS sequence"/>
</dbReference>
<sequence length="67" mass="7705">MPKQKSHSGSKKRFDITGSGRVKRAQSGKNHKTGAKPRKRKRNLRQTAFVNETQELTVKNQLIPYKK</sequence>
<dbReference type="HAMAP" id="MF_00514">
    <property type="entry name" value="Ribosomal_bL35"/>
    <property type="match status" value="1"/>
</dbReference>
<dbReference type="GO" id="GO:0006412">
    <property type="term" value="P:translation"/>
    <property type="evidence" value="ECO:0007669"/>
    <property type="project" value="UniProtKB-UniRule"/>
</dbReference>
<dbReference type="InterPro" id="IPR018265">
    <property type="entry name" value="Ribosomal_bL35_CS"/>
</dbReference>
<evidence type="ECO:0000256" key="2">
    <source>
        <dbReference type="ARBA" id="ARBA00022980"/>
    </source>
</evidence>
<dbReference type="InterPro" id="IPR001706">
    <property type="entry name" value="Ribosomal_bL35"/>
</dbReference>
<proteinExistence type="inferred from homology"/>
<dbReference type="Gene3D" id="4.10.410.60">
    <property type="match status" value="1"/>
</dbReference>
<evidence type="ECO:0000313" key="8">
    <source>
        <dbReference type="EMBL" id="HIX08146.1"/>
    </source>
</evidence>
<keyword evidence="2 5" id="KW-0689">Ribosomal protein</keyword>
<name>A0A9D1V8W5_9FIRM</name>
<dbReference type="PRINTS" id="PR00064">
    <property type="entry name" value="RIBOSOMALL35"/>
</dbReference>
<feature type="compositionally biased region" description="Basic residues" evidence="7">
    <location>
        <begin position="21"/>
        <end position="44"/>
    </location>
</feature>
<dbReference type="InterPro" id="IPR021137">
    <property type="entry name" value="Ribosomal_bL35-like"/>
</dbReference>
<dbReference type="GO" id="GO:0003735">
    <property type="term" value="F:structural constituent of ribosome"/>
    <property type="evidence" value="ECO:0007669"/>
    <property type="project" value="InterPro"/>
</dbReference>
<evidence type="ECO:0000256" key="3">
    <source>
        <dbReference type="ARBA" id="ARBA00023274"/>
    </source>
</evidence>
<reference evidence="8" key="1">
    <citation type="journal article" date="2021" name="PeerJ">
        <title>Extensive microbial diversity within the chicken gut microbiome revealed by metagenomics and culture.</title>
        <authorList>
            <person name="Gilroy R."/>
            <person name="Ravi A."/>
            <person name="Getino M."/>
            <person name="Pursley I."/>
            <person name="Horton D.L."/>
            <person name="Alikhan N.F."/>
            <person name="Baker D."/>
            <person name="Gharbi K."/>
            <person name="Hall N."/>
            <person name="Watson M."/>
            <person name="Adriaenssens E.M."/>
            <person name="Foster-Nyarko E."/>
            <person name="Jarju S."/>
            <person name="Secka A."/>
            <person name="Antonio M."/>
            <person name="Oren A."/>
            <person name="Chaudhuri R.R."/>
            <person name="La Ragione R."/>
            <person name="Hildebrand F."/>
            <person name="Pallen M.J."/>
        </authorList>
    </citation>
    <scope>NUCLEOTIDE SEQUENCE</scope>
    <source>
        <strain evidence="8">811</strain>
    </source>
</reference>
<comment type="caution">
    <text evidence="8">The sequence shown here is derived from an EMBL/GenBank/DDBJ whole genome shotgun (WGS) entry which is preliminary data.</text>
</comment>
<reference evidence="8" key="2">
    <citation type="submission" date="2021-04" db="EMBL/GenBank/DDBJ databases">
        <authorList>
            <person name="Gilroy R."/>
        </authorList>
    </citation>
    <scope>NUCLEOTIDE SEQUENCE</scope>
    <source>
        <strain evidence="8">811</strain>
    </source>
</reference>
<feature type="region of interest" description="Disordered" evidence="7">
    <location>
        <begin position="1"/>
        <end position="52"/>
    </location>
</feature>
<dbReference type="SUPFAM" id="SSF143034">
    <property type="entry name" value="L35p-like"/>
    <property type="match status" value="1"/>
</dbReference>
<dbReference type="NCBIfam" id="TIGR00001">
    <property type="entry name" value="rpmI_bact"/>
    <property type="match status" value="1"/>
</dbReference>
<evidence type="ECO:0000256" key="6">
    <source>
        <dbReference type="RuleBase" id="RU000568"/>
    </source>
</evidence>
<dbReference type="PANTHER" id="PTHR33343">
    <property type="entry name" value="54S RIBOSOMAL PROTEIN BL35M"/>
    <property type="match status" value="1"/>
</dbReference>
<protein>
    <recommendedName>
        <fullName evidence="4 5">Large ribosomal subunit protein bL35</fullName>
    </recommendedName>
</protein>
<dbReference type="FunFam" id="4.10.410.60:FF:000001">
    <property type="entry name" value="50S ribosomal protein L35"/>
    <property type="match status" value="1"/>
</dbReference>
<feature type="compositionally biased region" description="Basic residues" evidence="7">
    <location>
        <begin position="1"/>
        <end position="11"/>
    </location>
</feature>
<dbReference type="AlphaFoldDB" id="A0A9D1V8W5"/>
<evidence type="ECO:0000256" key="1">
    <source>
        <dbReference type="ARBA" id="ARBA00006598"/>
    </source>
</evidence>
<dbReference type="PANTHER" id="PTHR33343:SF1">
    <property type="entry name" value="LARGE RIBOSOMAL SUBUNIT PROTEIN BL35M"/>
    <property type="match status" value="1"/>
</dbReference>
<organism evidence="8 9">
    <name type="scientific">Candidatus Borkfalkia faecipullorum</name>
    <dbReference type="NCBI Taxonomy" id="2838510"/>
    <lineage>
        <taxon>Bacteria</taxon>
        <taxon>Bacillati</taxon>
        <taxon>Bacillota</taxon>
        <taxon>Clostridia</taxon>
        <taxon>Christensenellales</taxon>
        <taxon>Christensenellaceae</taxon>
        <taxon>Candidatus Borkfalkia</taxon>
    </lineage>
</organism>
<dbReference type="InterPro" id="IPR037229">
    <property type="entry name" value="Ribosomal_bL35_sf"/>
</dbReference>
<keyword evidence="3 5" id="KW-0687">Ribonucleoprotein</keyword>
<evidence type="ECO:0000256" key="7">
    <source>
        <dbReference type="SAM" id="MobiDB-lite"/>
    </source>
</evidence>
<dbReference type="PROSITE" id="PS00936">
    <property type="entry name" value="RIBOSOMAL_L35"/>
    <property type="match status" value="1"/>
</dbReference>
<comment type="similarity">
    <text evidence="1 5 6">Belongs to the bacterial ribosomal protein bL35 family.</text>
</comment>
<accession>A0A9D1V8W5</accession>
<evidence type="ECO:0000256" key="5">
    <source>
        <dbReference type="HAMAP-Rule" id="MF_00514"/>
    </source>
</evidence>
<dbReference type="EMBL" id="DXFX01000084">
    <property type="protein sequence ID" value="HIX08146.1"/>
    <property type="molecule type" value="Genomic_DNA"/>
</dbReference>
<gene>
    <name evidence="5 8" type="primary">rpmI</name>
    <name evidence="8" type="ORF">H9741_06735</name>
</gene>
<evidence type="ECO:0000256" key="4">
    <source>
        <dbReference type="ARBA" id="ARBA00071664"/>
    </source>
</evidence>
<dbReference type="GO" id="GO:0022625">
    <property type="term" value="C:cytosolic large ribosomal subunit"/>
    <property type="evidence" value="ECO:0007669"/>
    <property type="project" value="TreeGrafter"/>
</dbReference>